<protein>
    <submittedName>
        <fullName evidence="1">Uncharacterized protein</fullName>
    </submittedName>
</protein>
<evidence type="ECO:0000313" key="1">
    <source>
        <dbReference type="EMBL" id="GIY59890.1"/>
    </source>
</evidence>
<name>A0AAV4UPU7_9ARAC</name>
<proteinExistence type="predicted"/>
<dbReference type="Proteomes" id="UP001054837">
    <property type="component" value="Unassembled WGS sequence"/>
</dbReference>
<comment type="caution">
    <text evidence="1">The sequence shown here is derived from an EMBL/GenBank/DDBJ whole genome shotgun (WGS) entry which is preliminary data.</text>
</comment>
<sequence length="104" mass="12069">MYSRLLIPDTDIGKNIPDSAQLVLHSLSFSSWSPIFCRFCPHSGEGCPRGKGKSENNQTKVTKVVESKVEWNNRPFLEPPVAKFWFNKPQVEDSHRRRRRKKTL</sequence>
<evidence type="ECO:0000313" key="2">
    <source>
        <dbReference type="Proteomes" id="UP001054837"/>
    </source>
</evidence>
<keyword evidence="2" id="KW-1185">Reference proteome</keyword>
<gene>
    <name evidence="1" type="ORF">CDAR_95671</name>
</gene>
<dbReference type="EMBL" id="BPLQ01011730">
    <property type="protein sequence ID" value="GIY59890.1"/>
    <property type="molecule type" value="Genomic_DNA"/>
</dbReference>
<dbReference type="AlphaFoldDB" id="A0AAV4UPU7"/>
<accession>A0AAV4UPU7</accession>
<reference evidence="1 2" key="1">
    <citation type="submission" date="2021-06" db="EMBL/GenBank/DDBJ databases">
        <title>Caerostris darwini draft genome.</title>
        <authorList>
            <person name="Kono N."/>
            <person name="Arakawa K."/>
        </authorList>
    </citation>
    <scope>NUCLEOTIDE SEQUENCE [LARGE SCALE GENOMIC DNA]</scope>
</reference>
<organism evidence="1 2">
    <name type="scientific">Caerostris darwini</name>
    <dbReference type="NCBI Taxonomy" id="1538125"/>
    <lineage>
        <taxon>Eukaryota</taxon>
        <taxon>Metazoa</taxon>
        <taxon>Ecdysozoa</taxon>
        <taxon>Arthropoda</taxon>
        <taxon>Chelicerata</taxon>
        <taxon>Arachnida</taxon>
        <taxon>Araneae</taxon>
        <taxon>Araneomorphae</taxon>
        <taxon>Entelegynae</taxon>
        <taxon>Araneoidea</taxon>
        <taxon>Araneidae</taxon>
        <taxon>Caerostris</taxon>
    </lineage>
</organism>